<dbReference type="Pfam" id="PF01447">
    <property type="entry name" value="Peptidase_M4"/>
    <property type="match status" value="1"/>
</dbReference>
<evidence type="ECO:0000313" key="9">
    <source>
        <dbReference type="EMBL" id="KLO14545.1"/>
    </source>
</evidence>
<evidence type="ECO:0000256" key="1">
    <source>
        <dbReference type="ARBA" id="ARBA00009388"/>
    </source>
</evidence>
<evidence type="ECO:0000256" key="3">
    <source>
        <dbReference type="ARBA" id="ARBA00022723"/>
    </source>
</evidence>
<organism evidence="9 10">
    <name type="scientific">Schizopora paradoxa</name>
    <dbReference type="NCBI Taxonomy" id="27342"/>
    <lineage>
        <taxon>Eukaryota</taxon>
        <taxon>Fungi</taxon>
        <taxon>Dikarya</taxon>
        <taxon>Basidiomycota</taxon>
        <taxon>Agaricomycotina</taxon>
        <taxon>Agaricomycetes</taxon>
        <taxon>Hymenochaetales</taxon>
        <taxon>Schizoporaceae</taxon>
        <taxon>Schizopora</taxon>
    </lineage>
</organism>
<evidence type="ECO:0000259" key="7">
    <source>
        <dbReference type="Pfam" id="PF01447"/>
    </source>
</evidence>
<dbReference type="GO" id="GO:0046872">
    <property type="term" value="F:metal ion binding"/>
    <property type="evidence" value="ECO:0007669"/>
    <property type="project" value="UniProtKB-KW"/>
</dbReference>
<feature type="domain" description="Peptidase M4 C-terminal" evidence="8">
    <location>
        <begin position="176"/>
        <end position="342"/>
    </location>
</feature>
<dbReference type="Pfam" id="PF02868">
    <property type="entry name" value="Peptidase_M4_C"/>
    <property type="match status" value="1"/>
</dbReference>
<dbReference type="GO" id="GO:0006508">
    <property type="term" value="P:proteolysis"/>
    <property type="evidence" value="ECO:0007669"/>
    <property type="project" value="UniProtKB-KW"/>
</dbReference>
<dbReference type="InParanoid" id="A0A0H2RRE4"/>
<evidence type="ECO:0000256" key="4">
    <source>
        <dbReference type="ARBA" id="ARBA00022801"/>
    </source>
</evidence>
<keyword evidence="6" id="KW-0482">Metalloprotease</keyword>
<dbReference type="Gene3D" id="3.10.170.10">
    <property type="match status" value="1"/>
</dbReference>
<evidence type="ECO:0000256" key="5">
    <source>
        <dbReference type="ARBA" id="ARBA00022833"/>
    </source>
</evidence>
<dbReference type="GO" id="GO:0004222">
    <property type="term" value="F:metalloendopeptidase activity"/>
    <property type="evidence" value="ECO:0007669"/>
    <property type="project" value="InterPro"/>
</dbReference>
<dbReference type="OrthoDB" id="2962374at2759"/>
<keyword evidence="10" id="KW-1185">Reference proteome</keyword>
<dbReference type="AlphaFoldDB" id="A0A0H2RRE4"/>
<dbReference type="InterPro" id="IPR052759">
    <property type="entry name" value="Metalloprotease_M4"/>
</dbReference>
<keyword evidence="2" id="KW-0645">Protease</keyword>
<dbReference type="InterPro" id="IPR001570">
    <property type="entry name" value="Peptidase_M4_C_domain"/>
</dbReference>
<feature type="domain" description="Peptidase M4" evidence="7">
    <location>
        <begin position="73"/>
        <end position="171"/>
    </location>
</feature>
<sequence length="345" mass="38007">MLTPLACCIVPPYVLARIAEHPDAPEQARISARSTLGLANTLASVRAAIVPYEGRWGGRRLDRMIYDCKNTRIVDMEHARFENELAVDDASVNRCYDFFEAIFSFFHVVFGRNSIDDRGMSMLGSVHYGENFSNAMWDGTQVVFGDGDGVYWNNFSSLDVVAHEIMHGITQHSVHLKHQGESGALDESMADVFASMFKQYELNQTAADADWLIGTEIFTSRVRGDALRSLKAPGSAFDDEILGKDIQVASYDKVLTKSCTDDFGSAHIHFGVPNHAFYLFAIALGGHSWERAGTIWYAALTDKDLKSDAGFIDFATLTIKHAQGYGDSVAAAVIEAWKGVGINLD</sequence>
<keyword evidence="5" id="KW-0862">Zinc</keyword>
<evidence type="ECO:0000313" key="10">
    <source>
        <dbReference type="Proteomes" id="UP000053477"/>
    </source>
</evidence>
<protein>
    <submittedName>
        <fullName evidence="9">Peptidase M4 thermolysin</fullName>
    </submittedName>
</protein>
<dbReference type="PANTHER" id="PTHR43579">
    <property type="match status" value="1"/>
</dbReference>
<gene>
    <name evidence="9" type="ORF">SCHPADRAFT_872481</name>
</gene>
<evidence type="ECO:0000259" key="8">
    <source>
        <dbReference type="Pfam" id="PF02868"/>
    </source>
</evidence>
<comment type="similarity">
    <text evidence="1">Belongs to the peptidase M4 family.</text>
</comment>
<reference evidence="9 10" key="1">
    <citation type="submission" date="2015-04" db="EMBL/GenBank/DDBJ databases">
        <title>Complete genome sequence of Schizopora paradoxa KUC8140, a cosmopolitan wood degrader in East Asia.</title>
        <authorList>
            <consortium name="DOE Joint Genome Institute"/>
            <person name="Min B."/>
            <person name="Park H."/>
            <person name="Jang Y."/>
            <person name="Kim J.-J."/>
            <person name="Kim K.H."/>
            <person name="Pangilinan J."/>
            <person name="Lipzen A."/>
            <person name="Riley R."/>
            <person name="Grigoriev I.V."/>
            <person name="Spatafora J.W."/>
            <person name="Choi I.-G."/>
        </authorList>
    </citation>
    <scope>NUCLEOTIDE SEQUENCE [LARGE SCALE GENOMIC DNA]</scope>
    <source>
        <strain evidence="9 10">KUC8140</strain>
    </source>
</reference>
<dbReference type="CDD" id="cd09597">
    <property type="entry name" value="M4_TLP"/>
    <property type="match status" value="1"/>
</dbReference>
<keyword evidence="3" id="KW-0479">Metal-binding</keyword>
<dbReference type="Proteomes" id="UP000053477">
    <property type="component" value="Unassembled WGS sequence"/>
</dbReference>
<proteinExistence type="inferred from homology"/>
<dbReference type="InterPro" id="IPR023612">
    <property type="entry name" value="Peptidase_M4"/>
</dbReference>
<accession>A0A0H2RRE4</accession>
<keyword evidence="4" id="KW-0378">Hydrolase</keyword>
<dbReference type="PRINTS" id="PR00730">
    <property type="entry name" value="THERMOLYSIN"/>
</dbReference>
<dbReference type="STRING" id="27342.A0A0H2RRE4"/>
<dbReference type="Gene3D" id="1.10.390.10">
    <property type="entry name" value="Neutral Protease Domain 2"/>
    <property type="match status" value="1"/>
</dbReference>
<dbReference type="SUPFAM" id="SSF55486">
    <property type="entry name" value="Metalloproteases ('zincins'), catalytic domain"/>
    <property type="match status" value="1"/>
</dbReference>
<name>A0A0H2RRE4_9AGAM</name>
<dbReference type="PANTHER" id="PTHR43579:SF1">
    <property type="entry name" value="NEUTRAL METALLOPROTEINASE"/>
    <property type="match status" value="1"/>
</dbReference>
<dbReference type="EMBL" id="KQ085942">
    <property type="protein sequence ID" value="KLO14545.1"/>
    <property type="molecule type" value="Genomic_DNA"/>
</dbReference>
<evidence type="ECO:0000256" key="2">
    <source>
        <dbReference type="ARBA" id="ARBA00022670"/>
    </source>
</evidence>
<dbReference type="InterPro" id="IPR013856">
    <property type="entry name" value="Peptidase_M4_domain"/>
</dbReference>
<dbReference type="InterPro" id="IPR027268">
    <property type="entry name" value="Peptidase_M4/M1_CTD_sf"/>
</dbReference>
<evidence type="ECO:0000256" key="6">
    <source>
        <dbReference type="ARBA" id="ARBA00023049"/>
    </source>
</evidence>